<proteinExistence type="predicted"/>
<reference evidence="2 3" key="1">
    <citation type="journal article" date="2021" name="Nat. Plants">
        <title>The Taxus genome provides insights into paclitaxel biosynthesis.</title>
        <authorList>
            <person name="Xiong X."/>
            <person name="Gou J."/>
            <person name="Liao Q."/>
            <person name="Li Y."/>
            <person name="Zhou Q."/>
            <person name="Bi G."/>
            <person name="Li C."/>
            <person name="Du R."/>
            <person name="Wang X."/>
            <person name="Sun T."/>
            <person name="Guo L."/>
            <person name="Liang H."/>
            <person name="Lu P."/>
            <person name="Wu Y."/>
            <person name="Zhang Z."/>
            <person name="Ro D.K."/>
            <person name="Shang Y."/>
            <person name="Huang S."/>
            <person name="Yan J."/>
        </authorList>
    </citation>
    <scope>NUCLEOTIDE SEQUENCE [LARGE SCALE GENOMIC DNA]</scope>
    <source>
        <strain evidence="2">Ta-2019</strain>
    </source>
</reference>
<keyword evidence="3" id="KW-1185">Reference proteome</keyword>
<evidence type="ECO:0000313" key="2">
    <source>
        <dbReference type="EMBL" id="KAH9292773.1"/>
    </source>
</evidence>
<dbReference type="EMBL" id="JAHRHJ020002330">
    <property type="protein sequence ID" value="KAH9292773.1"/>
    <property type="molecule type" value="Genomic_DNA"/>
</dbReference>
<accession>A0AA38CAR5</accession>
<protein>
    <submittedName>
        <fullName evidence="2">Uncharacterized protein</fullName>
    </submittedName>
</protein>
<evidence type="ECO:0000313" key="3">
    <source>
        <dbReference type="Proteomes" id="UP000824469"/>
    </source>
</evidence>
<feature type="region of interest" description="Disordered" evidence="1">
    <location>
        <begin position="63"/>
        <end position="88"/>
    </location>
</feature>
<organism evidence="2 3">
    <name type="scientific">Taxus chinensis</name>
    <name type="common">Chinese yew</name>
    <name type="synonym">Taxus wallichiana var. chinensis</name>
    <dbReference type="NCBI Taxonomy" id="29808"/>
    <lineage>
        <taxon>Eukaryota</taxon>
        <taxon>Viridiplantae</taxon>
        <taxon>Streptophyta</taxon>
        <taxon>Embryophyta</taxon>
        <taxon>Tracheophyta</taxon>
        <taxon>Spermatophyta</taxon>
        <taxon>Pinopsida</taxon>
        <taxon>Pinidae</taxon>
        <taxon>Conifers II</taxon>
        <taxon>Cupressales</taxon>
        <taxon>Taxaceae</taxon>
        <taxon>Taxus</taxon>
    </lineage>
</organism>
<sequence>MLNRLANLNAEAQSYYNKWNRDKKLVTIANAEKDLAVNNTLQKIIKENGLDLDILLKKKTDEDPSLLSAGDAAREDRENLENINAAAK</sequence>
<gene>
    <name evidence="2" type="ORF">KI387_042039</name>
</gene>
<comment type="caution">
    <text evidence="2">The sequence shown here is derived from an EMBL/GenBank/DDBJ whole genome shotgun (WGS) entry which is preliminary data.</text>
</comment>
<name>A0AA38CAR5_TAXCH</name>
<dbReference type="Proteomes" id="UP000824469">
    <property type="component" value="Unassembled WGS sequence"/>
</dbReference>
<evidence type="ECO:0000256" key="1">
    <source>
        <dbReference type="SAM" id="MobiDB-lite"/>
    </source>
</evidence>
<dbReference type="AlphaFoldDB" id="A0AA38CAR5"/>